<dbReference type="RefSeq" id="WP_310455271.1">
    <property type="nucleotide sequence ID" value="NZ_JAVKPH010000001.1"/>
</dbReference>
<reference evidence="3 4" key="1">
    <citation type="submission" date="2023-09" db="EMBL/GenBank/DDBJ databases">
        <title>Xinfangfangia sedmenti sp. nov., isolated the sedment.</title>
        <authorList>
            <person name="Xu L."/>
        </authorList>
    </citation>
    <scope>NUCLEOTIDE SEQUENCE [LARGE SCALE GENOMIC DNA]</scope>
    <source>
        <strain evidence="3 4">LG-4</strain>
    </source>
</reference>
<dbReference type="GO" id="GO:0016491">
    <property type="term" value="F:oxidoreductase activity"/>
    <property type="evidence" value="ECO:0007669"/>
    <property type="project" value="UniProtKB-KW"/>
</dbReference>
<dbReference type="EMBL" id="JAVKPH010000001">
    <property type="protein sequence ID" value="MDR5651201.1"/>
    <property type="molecule type" value="Genomic_DNA"/>
</dbReference>
<dbReference type="Proteomes" id="UP001247754">
    <property type="component" value="Unassembled WGS sequence"/>
</dbReference>
<sequence>MNKGFDLTGQRVLITGAGGTLGGATARACAAMGGDLVLVDLKAPQALADELAAAGATVRAHALDSTDAAAVDALVAGLGTLDALADVAGIYAGGDWLAGGEGWDALLDRTMDVNVKGPVNLMRAVLPRMMKQGWGRIALTTSLAGRNAGTTLATEPAYVASKGALQALVRYFARQSAAHGVVVNAVAPGPINTPMTRASGQPFDFDRLPTRRFGEPAEIGWPMAFLCSQGCTYMTGVVIDVNGGQHFS</sequence>
<organism evidence="3 4">
    <name type="scientific">Ruixingdingia sedimenti</name>
    <dbReference type="NCBI Taxonomy" id="3073604"/>
    <lineage>
        <taxon>Bacteria</taxon>
        <taxon>Pseudomonadati</taxon>
        <taxon>Pseudomonadota</taxon>
        <taxon>Alphaproteobacteria</taxon>
        <taxon>Rhodobacterales</taxon>
        <taxon>Paracoccaceae</taxon>
        <taxon>Ruixingdingia</taxon>
    </lineage>
</organism>
<protein>
    <submittedName>
        <fullName evidence="3">SDR family oxidoreductase</fullName>
        <ecNumber evidence="3">1.-.-.-</ecNumber>
    </submittedName>
</protein>
<dbReference type="InterPro" id="IPR036291">
    <property type="entry name" value="NAD(P)-bd_dom_sf"/>
</dbReference>
<dbReference type="Gene3D" id="3.40.50.720">
    <property type="entry name" value="NAD(P)-binding Rossmann-like Domain"/>
    <property type="match status" value="1"/>
</dbReference>
<dbReference type="PRINTS" id="PR00081">
    <property type="entry name" value="GDHRDH"/>
</dbReference>
<evidence type="ECO:0000313" key="4">
    <source>
        <dbReference type="Proteomes" id="UP001247754"/>
    </source>
</evidence>
<comment type="similarity">
    <text evidence="1">Belongs to the short-chain dehydrogenases/reductases (SDR) family.</text>
</comment>
<comment type="caution">
    <text evidence="3">The sequence shown here is derived from an EMBL/GenBank/DDBJ whole genome shotgun (WGS) entry which is preliminary data.</text>
</comment>
<proteinExistence type="inferred from homology"/>
<evidence type="ECO:0000256" key="2">
    <source>
        <dbReference type="ARBA" id="ARBA00023002"/>
    </source>
</evidence>
<dbReference type="CDD" id="cd05233">
    <property type="entry name" value="SDR_c"/>
    <property type="match status" value="1"/>
</dbReference>
<dbReference type="SUPFAM" id="SSF51735">
    <property type="entry name" value="NAD(P)-binding Rossmann-fold domains"/>
    <property type="match status" value="1"/>
</dbReference>
<evidence type="ECO:0000313" key="3">
    <source>
        <dbReference type="EMBL" id="MDR5651201.1"/>
    </source>
</evidence>
<dbReference type="InterPro" id="IPR002347">
    <property type="entry name" value="SDR_fam"/>
</dbReference>
<dbReference type="EC" id="1.-.-.-" evidence="3"/>
<name>A0ABU1F2W6_9RHOB</name>
<dbReference type="PANTHER" id="PTHR42760:SF133">
    <property type="entry name" value="3-OXOACYL-[ACYL-CARRIER-PROTEIN] REDUCTASE"/>
    <property type="match status" value="1"/>
</dbReference>
<accession>A0ABU1F2W6</accession>
<keyword evidence="4" id="KW-1185">Reference proteome</keyword>
<dbReference type="Pfam" id="PF13561">
    <property type="entry name" value="adh_short_C2"/>
    <property type="match status" value="1"/>
</dbReference>
<keyword evidence="2 3" id="KW-0560">Oxidoreductase</keyword>
<evidence type="ECO:0000256" key="1">
    <source>
        <dbReference type="ARBA" id="ARBA00006484"/>
    </source>
</evidence>
<dbReference type="PANTHER" id="PTHR42760">
    <property type="entry name" value="SHORT-CHAIN DEHYDROGENASES/REDUCTASES FAMILY MEMBER"/>
    <property type="match status" value="1"/>
</dbReference>
<gene>
    <name evidence="3" type="ORF">RGD00_01165</name>
</gene>